<feature type="region of interest" description="Disordered" evidence="7">
    <location>
        <begin position="166"/>
        <end position="198"/>
    </location>
</feature>
<accession>A0AAJ7WY53</accession>
<gene>
    <name evidence="10" type="primary">LOC116944695</name>
</gene>
<feature type="signal peptide" evidence="8">
    <location>
        <begin position="1"/>
        <end position="21"/>
    </location>
</feature>
<name>A0AAJ7WY53_PETMA</name>
<keyword evidence="6" id="KW-0340">Growth factor binding</keyword>
<reference evidence="10" key="1">
    <citation type="submission" date="2025-08" db="UniProtKB">
        <authorList>
            <consortium name="RefSeq"/>
        </authorList>
    </citation>
    <scope>IDENTIFICATION</scope>
    <source>
        <tissue evidence="10">Sperm</tissue>
    </source>
</reference>
<feature type="region of interest" description="Disordered" evidence="7">
    <location>
        <begin position="17"/>
        <end position="73"/>
    </location>
</feature>
<evidence type="ECO:0000256" key="7">
    <source>
        <dbReference type="SAM" id="MobiDB-lite"/>
    </source>
</evidence>
<evidence type="ECO:0000256" key="3">
    <source>
        <dbReference type="ARBA" id="ARBA00022525"/>
    </source>
</evidence>
<dbReference type="GO" id="GO:0005576">
    <property type="term" value="C:extracellular region"/>
    <property type="evidence" value="ECO:0007669"/>
    <property type="project" value="UniProtKB-SubCell"/>
</dbReference>
<evidence type="ECO:0000313" key="9">
    <source>
        <dbReference type="Proteomes" id="UP001318040"/>
    </source>
</evidence>
<organism evidence="9 10">
    <name type="scientific">Petromyzon marinus</name>
    <name type="common">Sea lamprey</name>
    <dbReference type="NCBI Taxonomy" id="7757"/>
    <lineage>
        <taxon>Eukaryota</taxon>
        <taxon>Metazoa</taxon>
        <taxon>Chordata</taxon>
        <taxon>Craniata</taxon>
        <taxon>Vertebrata</taxon>
        <taxon>Cyclostomata</taxon>
        <taxon>Hyperoartia</taxon>
        <taxon>Petromyzontiformes</taxon>
        <taxon>Petromyzontidae</taxon>
        <taxon>Petromyzon</taxon>
    </lineage>
</organism>
<dbReference type="InterPro" id="IPR010510">
    <property type="entry name" value="FGF1-bd"/>
</dbReference>
<protein>
    <submittedName>
        <fullName evidence="10">Fibroblast growth factor-binding protein 3-like</fullName>
    </submittedName>
</protein>
<comment type="similarity">
    <text evidence="2">Belongs to the fibroblast growth factor-binding protein family.</text>
</comment>
<feature type="chain" id="PRO_5042605405" evidence="8">
    <location>
        <begin position="22"/>
        <end position="220"/>
    </location>
</feature>
<evidence type="ECO:0000256" key="4">
    <source>
        <dbReference type="ARBA" id="ARBA00022729"/>
    </source>
</evidence>
<evidence type="ECO:0000313" key="10">
    <source>
        <dbReference type="RefSeq" id="XP_032814371.1"/>
    </source>
</evidence>
<dbReference type="GO" id="GO:0007267">
    <property type="term" value="P:cell-cell signaling"/>
    <property type="evidence" value="ECO:0007669"/>
    <property type="project" value="TreeGrafter"/>
</dbReference>
<evidence type="ECO:0000256" key="6">
    <source>
        <dbReference type="ARBA" id="ARBA00023183"/>
    </source>
</evidence>
<keyword evidence="5" id="KW-1015">Disulfide bond</keyword>
<dbReference type="AlphaFoldDB" id="A0AAJ7WY53"/>
<evidence type="ECO:0000256" key="5">
    <source>
        <dbReference type="ARBA" id="ARBA00023157"/>
    </source>
</evidence>
<dbReference type="GO" id="GO:0019838">
    <property type="term" value="F:growth factor binding"/>
    <property type="evidence" value="ECO:0007669"/>
    <property type="project" value="UniProtKB-KW"/>
</dbReference>
<sequence>MLWGALLLTALIGASLGPSLGTPQPGDTIAEIPQPRDPLAESPEPRDLSGDTLPRLRRVAAPRTPRAPSGGSFRAVKGDACRWATKGSPKSRISLSVTCDAPDGGGVECQYQGKPAACKAFAKREAKYWTQALKALKSKKEPCGGHATIKPHVCRDGPREAFLTKDRTKVTKSPSKFKSKLNPPKKTPKAEKTKSKAPSEQYCSETWNAFCSFFVNLYHG</sequence>
<keyword evidence="3" id="KW-0964">Secreted</keyword>
<dbReference type="CTD" id="83888"/>
<keyword evidence="4 8" id="KW-0732">Signal</keyword>
<dbReference type="RefSeq" id="XP_032814371.1">
    <property type="nucleotide sequence ID" value="XM_032958480.1"/>
</dbReference>
<dbReference type="PANTHER" id="PTHR15258">
    <property type="entry name" value="FGF BINDING PROTEIN-RELATED"/>
    <property type="match status" value="1"/>
</dbReference>
<dbReference type="Pfam" id="PF06473">
    <property type="entry name" value="FGF-BP1"/>
    <property type="match status" value="1"/>
</dbReference>
<dbReference type="KEGG" id="pmrn:116944695"/>
<evidence type="ECO:0000256" key="8">
    <source>
        <dbReference type="SAM" id="SignalP"/>
    </source>
</evidence>
<evidence type="ECO:0000256" key="2">
    <source>
        <dbReference type="ARBA" id="ARBA00008326"/>
    </source>
</evidence>
<proteinExistence type="inferred from homology"/>
<evidence type="ECO:0000256" key="1">
    <source>
        <dbReference type="ARBA" id="ARBA00004613"/>
    </source>
</evidence>
<keyword evidence="9" id="KW-1185">Reference proteome</keyword>
<comment type="subcellular location">
    <subcellularLocation>
        <location evidence="1">Secreted</location>
    </subcellularLocation>
</comment>
<dbReference type="Proteomes" id="UP001318040">
    <property type="component" value="Chromosome 21"/>
</dbReference>